<evidence type="ECO:0000256" key="9">
    <source>
        <dbReference type="ARBA" id="ARBA00023264"/>
    </source>
</evidence>
<keyword evidence="3 11" id="KW-0808">Transferase</keyword>
<gene>
    <name evidence="11" type="ORF">H1191_10870</name>
</gene>
<name>A0A7W2A9D7_9BACL</name>
<dbReference type="GO" id="GO:0008654">
    <property type="term" value="P:phospholipid biosynthetic process"/>
    <property type="evidence" value="ECO:0007669"/>
    <property type="project" value="UniProtKB-KW"/>
</dbReference>
<keyword evidence="5 10" id="KW-1133">Transmembrane helix</keyword>
<feature type="transmembrane region" description="Helical" evidence="10">
    <location>
        <begin position="43"/>
        <end position="62"/>
    </location>
</feature>
<proteinExistence type="predicted"/>
<keyword evidence="2" id="KW-0444">Lipid biosynthesis</keyword>
<keyword evidence="7 10" id="KW-0472">Membrane</keyword>
<reference evidence="11 12" key="1">
    <citation type="submission" date="2020-07" db="EMBL/GenBank/DDBJ databases">
        <authorList>
            <person name="Feng H."/>
        </authorList>
    </citation>
    <scope>NUCLEOTIDE SEQUENCE [LARGE SCALE GENOMIC DNA]</scope>
    <source>
        <strain evidence="12">s-10</strain>
    </source>
</reference>
<keyword evidence="1" id="KW-1003">Cell membrane</keyword>
<evidence type="ECO:0000256" key="10">
    <source>
        <dbReference type="SAM" id="Phobius"/>
    </source>
</evidence>
<dbReference type="GO" id="GO:0005886">
    <property type="term" value="C:plasma membrane"/>
    <property type="evidence" value="ECO:0007669"/>
    <property type="project" value="InterPro"/>
</dbReference>
<evidence type="ECO:0000256" key="1">
    <source>
        <dbReference type="ARBA" id="ARBA00022475"/>
    </source>
</evidence>
<evidence type="ECO:0000256" key="2">
    <source>
        <dbReference type="ARBA" id="ARBA00022516"/>
    </source>
</evidence>
<dbReference type="GO" id="GO:0043772">
    <property type="term" value="F:acyl-phosphate glycerol-3-phosphate acyltransferase activity"/>
    <property type="evidence" value="ECO:0007669"/>
    <property type="project" value="InterPro"/>
</dbReference>
<evidence type="ECO:0000313" key="11">
    <source>
        <dbReference type="EMBL" id="MBA4494808.1"/>
    </source>
</evidence>
<keyword evidence="12" id="KW-1185">Reference proteome</keyword>
<dbReference type="SMART" id="SM01207">
    <property type="entry name" value="G3P_acyltransf"/>
    <property type="match status" value="1"/>
</dbReference>
<feature type="transmembrane region" description="Helical" evidence="10">
    <location>
        <begin position="68"/>
        <end position="86"/>
    </location>
</feature>
<evidence type="ECO:0000313" key="12">
    <source>
        <dbReference type="Proteomes" id="UP000535491"/>
    </source>
</evidence>
<keyword evidence="9" id="KW-1208">Phospholipid metabolism</keyword>
<organism evidence="11 12">
    <name type="scientific">Paenactinomyces guangxiensis</name>
    <dbReference type="NCBI Taxonomy" id="1490290"/>
    <lineage>
        <taxon>Bacteria</taxon>
        <taxon>Bacillati</taxon>
        <taxon>Bacillota</taxon>
        <taxon>Bacilli</taxon>
        <taxon>Bacillales</taxon>
        <taxon>Thermoactinomycetaceae</taxon>
        <taxon>Paenactinomyces</taxon>
    </lineage>
</organism>
<dbReference type="Proteomes" id="UP000535491">
    <property type="component" value="Unassembled WGS sequence"/>
</dbReference>
<feature type="transmembrane region" description="Helical" evidence="10">
    <location>
        <begin position="6"/>
        <end position="23"/>
    </location>
</feature>
<evidence type="ECO:0000256" key="3">
    <source>
        <dbReference type="ARBA" id="ARBA00022679"/>
    </source>
</evidence>
<dbReference type="RefSeq" id="WP_181752053.1">
    <property type="nucleotide sequence ID" value="NZ_JACEIQ010000010.1"/>
</dbReference>
<evidence type="ECO:0000256" key="4">
    <source>
        <dbReference type="ARBA" id="ARBA00022692"/>
    </source>
</evidence>
<evidence type="ECO:0000256" key="7">
    <source>
        <dbReference type="ARBA" id="ARBA00023136"/>
    </source>
</evidence>
<keyword evidence="6" id="KW-0443">Lipid metabolism</keyword>
<keyword evidence="8" id="KW-0594">Phospholipid biosynthesis</keyword>
<feature type="transmembrane region" description="Helical" evidence="10">
    <location>
        <begin position="129"/>
        <end position="162"/>
    </location>
</feature>
<protein>
    <submittedName>
        <fullName evidence="11">Glycerol-3-phosphate acyltransferase</fullName>
    </submittedName>
</protein>
<dbReference type="AlphaFoldDB" id="A0A7W2A9D7"/>
<comment type="caution">
    <text evidence="11">The sequence shown here is derived from an EMBL/GenBank/DDBJ whole genome shotgun (WGS) entry which is preliminary data.</text>
</comment>
<keyword evidence="4 10" id="KW-0812">Transmembrane</keyword>
<dbReference type="EMBL" id="JACEIQ010000010">
    <property type="protein sequence ID" value="MBA4494808.1"/>
    <property type="molecule type" value="Genomic_DNA"/>
</dbReference>
<evidence type="ECO:0000256" key="6">
    <source>
        <dbReference type="ARBA" id="ARBA00023098"/>
    </source>
</evidence>
<sequence>MNILVVIGVAYLIGALPLHSWLLPTRRAAFSAPSFSALHRQEAFALVVIDLFKGIGAVLIALFAGGWFAASLAAVAVVIGSMYSLFFQGGKGVAVAAGALFVLSPLLVFIAFLSYLLSLFITRARMISAALAVIALICFGILLATHFYVWLVLFCLGIILFIAQKPAVPGFRRRWKPVFRFKKPFR</sequence>
<dbReference type="InterPro" id="IPR003811">
    <property type="entry name" value="G3P_acylTferase_PlsY"/>
</dbReference>
<feature type="transmembrane region" description="Helical" evidence="10">
    <location>
        <begin position="93"/>
        <end position="117"/>
    </location>
</feature>
<dbReference type="Pfam" id="PF02660">
    <property type="entry name" value="G3P_acyltransf"/>
    <property type="match status" value="1"/>
</dbReference>
<keyword evidence="11" id="KW-0012">Acyltransferase</keyword>
<accession>A0A7W2A9D7</accession>
<evidence type="ECO:0000256" key="8">
    <source>
        <dbReference type="ARBA" id="ARBA00023209"/>
    </source>
</evidence>
<evidence type="ECO:0000256" key="5">
    <source>
        <dbReference type="ARBA" id="ARBA00022989"/>
    </source>
</evidence>